<dbReference type="EMBL" id="ML170179">
    <property type="protein sequence ID" value="TDL21609.1"/>
    <property type="molecule type" value="Genomic_DNA"/>
</dbReference>
<protein>
    <recommendedName>
        <fullName evidence="3">DUF6534 domain-containing protein</fullName>
    </recommendedName>
</protein>
<accession>A0A4Y7Q3X4</accession>
<reference evidence="4 5" key="1">
    <citation type="submission" date="2018-06" db="EMBL/GenBank/DDBJ databases">
        <title>A transcriptomic atlas of mushroom development highlights an independent origin of complex multicellularity.</title>
        <authorList>
            <consortium name="DOE Joint Genome Institute"/>
            <person name="Krizsan K."/>
            <person name="Almasi E."/>
            <person name="Merenyi Z."/>
            <person name="Sahu N."/>
            <person name="Viragh M."/>
            <person name="Koszo T."/>
            <person name="Mondo S."/>
            <person name="Kiss B."/>
            <person name="Balint B."/>
            <person name="Kues U."/>
            <person name="Barry K."/>
            <person name="Hegedus J.C."/>
            <person name="Henrissat B."/>
            <person name="Johnson J."/>
            <person name="Lipzen A."/>
            <person name="Ohm R."/>
            <person name="Nagy I."/>
            <person name="Pangilinan J."/>
            <person name="Yan J."/>
            <person name="Xiong Y."/>
            <person name="Grigoriev I.V."/>
            <person name="Hibbett D.S."/>
            <person name="Nagy L.G."/>
        </authorList>
    </citation>
    <scope>NUCLEOTIDE SEQUENCE [LARGE SCALE GENOMIC DNA]</scope>
    <source>
        <strain evidence="4 5">SZMC22713</strain>
    </source>
</reference>
<keyword evidence="2" id="KW-1133">Transmembrane helix</keyword>
<feature type="transmembrane region" description="Helical" evidence="2">
    <location>
        <begin position="196"/>
        <end position="216"/>
    </location>
</feature>
<feature type="domain" description="DUF6534" evidence="3">
    <location>
        <begin position="161"/>
        <end position="247"/>
    </location>
</feature>
<dbReference type="STRING" id="50990.A0A4Y7Q3X4"/>
<evidence type="ECO:0000256" key="2">
    <source>
        <dbReference type="SAM" id="Phobius"/>
    </source>
</evidence>
<dbReference type="OrthoDB" id="2535105at2759"/>
<name>A0A4Y7Q3X4_9AGAM</name>
<evidence type="ECO:0000259" key="3">
    <source>
        <dbReference type="Pfam" id="PF20152"/>
    </source>
</evidence>
<dbReference type="PANTHER" id="PTHR40465">
    <property type="entry name" value="CHROMOSOME 1, WHOLE GENOME SHOTGUN SEQUENCE"/>
    <property type="match status" value="1"/>
</dbReference>
<dbReference type="Proteomes" id="UP000294933">
    <property type="component" value="Unassembled WGS sequence"/>
</dbReference>
<dbReference type="VEuPathDB" id="FungiDB:BD410DRAFT_789355"/>
<feature type="transmembrane region" description="Helical" evidence="2">
    <location>
        <begin position="6"/>
        <end position="32"/>
    </location>
</feature>
<feature type="transmembrane region" description="Helical" evidence="2">
    <location>
        <begin position="222"/>
        <end position="243"/>
    </location>
</feature>
<dbReference type="Pfam" id="PF20152">
    <property type="entry name" value="DUF6534"/>
    <property type="match status" value="1"/>
</dbReference>
<feature type="transmembrane region" description="Helical" evidence="2">
    <location>
        <begin position="44"/>
        <end position="65"/>
    </location>
</feature>
<dbReference type="PANTHER" id="PTHR40465:SF1">
    <property type="entry name" value="DUF6534 DOMAIN-CONTAINING PROTEIN"/>
    <property type="match status" value="1"/>
</dbReference>
<feature type="region of interest" description="Disordered" evidence="1">
    <location>
        <begin position="306"/>
        <end position="326"/>
    </location>
</feature>
<evidence type="ECO:0000313" key="4">
    <source>
        <dbReference type="EMBL" id="TDL21609.1"/>
    </source>
</evidence>
<feature type="transmembrane region" description="Helical" evidence="2">
    <location>
        <begin position="156"/>
        <end position="176"/>
    </location>
</feature>
<organism evidence="4 5">
    <name type="scientific">Rickenella mellea</name>
    <dbReference type="NCBI Taxonomy" id="50990"/>
    <lineage>
        <taxon>Eukaryota</taxon>
        <taxon>Fungi</taxon>
        <taxon>Dikarya</taxon>
        <taxon>Basidiomycota</taxon>
        <taxon>Agaricomycotina</taxon>
        <taxon>Agaricomycetes</taxon>
        <taxon>Hymenochaetales</taxon>
        <taxon>Rickenellaceae</taxon>
        <taxon>Rickenella</taxon>
    </lineage>
</organism>
<sequence length="326" mass="36883">MTLGNTFGVAFIGLIISSVMYGLTLLQTFHYYRRYTHDPIRLKWIVGLLTLADSIQLMLSVWAIYWYLVANFGNFPNLGVPHWSINLQTDFNTIVSAGVQLFFTRRVYIMSQNKYILVILLVLTAIHFALGVYFTARAFIYHNFADYLHLVWVPSVGVGSAAVADLIIATSMCYFLRKTRTGFGRTDTLITKLMMYSINTGLLTSIFATVSVILYGTMPNNLVWMCFYWILGKLYINSFLAMLNSRGSLRELANPPNGMSYQISGSHDGSMRVSRVSKTEIHRYPDEMPPQSQMEVVVSMDPGRTGSLPTFNHTEFSSSSRSKEVL</sequence>
<dbReference type="InterPro" id="IPR045339">
    <property type="entry name" value="DUF6534"/>
</dbReference>
<feature type="transmembrane region" description="Helical" evidence="2">
    <location>
        <begin position="115"/>
        <end position="136"/>
    </location>
</feature>
<evidence type="ECO:0000256" key="1">
    <source>
        <dbReference type="SAM" id="MobiDB-lite"/>
    </source>
</evidence>
<gene>
    <name evidence="4" type="ORF">BD410DRAFT_789355</name>
</gene>
<keyword evidence="2" id="KW-0812">Transmembrane</keyword>
<keyword evidence="5" id="KW-1185">Reference proteome</keyword>
<feature type="compositionally biased region" description="Polar residues" evidence="1">
    <location>
        <begin position="307"/>
        <end position="320"/>
    </location>
</feature>
<evidence type="ECO:0000313" key="5">
    <source>
        <dbReference type="Proteomes" id="UP000294933"/>
    </source>
</evidence>
<dbReference type="AlphaFoldDB" id="A0A4Y7Q3X4"/>
<keyword evidence="2" id="KW-0472">Membrane</keyword>
<proteinExistence type="predicted"/>